<feature type="transmembrane region" description="Helical" evidence="5">
    <location>
        <begin position="99"/>
        <end position="120"/>
    </location>
</feature>
<reference evidence="6" key="1">
    <citation type="submission" date="2023-03" db="EMBL/GenBank/DDBJ databases">
        <title>Near-Complete genome sequence of Lipomyces tetrasporous NRRL Y-64009, an oleaginous yeast capable of growing on lignocellulosic hydrolysates.</title>
        <authorList>
            <consortium name="Lawrence Berkeley National Laboratory"/>
            <person name="Jagtap S.S."/>
            <person name="Liu J.-J."/>
            <person name="Walukiewicz H.E."/>
            <person name="Pangilinan J."/>
            <person name="Lipzen A."/>
            <person name="Ahrendt S."/>
            <person name="Koriabine M."/>
            <person name="Cobaugh K."/>
            <person name="Salamov A."/>
            <person name="Yoshinaga Y."/>
            <person name="Ng V."/>
            <person name="Daum C."/>
            <person name="Grigoriev I.V."/>
            <person name="Slininger P.J."/>
            <person name="Dien B.S."/>
            <person name="Jin Y.-S."/>
            <person name="Rao C.V."/>
        </authorList>
    </citation>
    <scope>NUCLEOTIDE SEQUENCE</scope>
    <source>
        <strain evidence="6">NRRL Y-64009</strain>
    </source>
</reference>
<keyword evidence="4 5" id="KW-0472">Membrane</keyword>
<organism evidence="6 7">
    <name type="scientific">Lipomyces tetrasporus</name>
    <dbReference type="NCBI Taxonomy" id="54092"/>
    <lineage>
        <taxon>Eukaryota</taxon>
        <taxon>Fungi</taxon>
        <taxon>Dikarya</taxon>
        <taxon>Ascomycota</taxon>
        <taxon>Saccharomycotina</taxon>
        <taxon>Lipomycetes</taxon>
        <taxon>Lipomycetales</taxon>
        <taxon>Lipomycetaceae</taxon>
        <taxon>Lipomyces</taxon>
    </lineage>
</organism>
<sequence>MAASGISFRVAQAVGVGGALWLSGNIAALSLISIPALVRSQTEDSVPTSILSRQWKYTFEAGKSQNPPIAVATATSFCYLAWSVRAGTQLGRLVPRNSIALYCIAAILTIGIVPFTIIAMTPTNSRLIAIAEQKRDAGGSVKPNDEPVEVLMKKWMFLNGIRSFLPLLAGATALVAVLG</sequence>
<dbReference type="EMBL" id="JARPMG010000013">
    <property type="protein sequence ID" value="KAJ8096611.1"/>
    <property type="molecule type" value="Genomic_DNA"/>
</dbReference>
<protein>
    <submittedName>
        <fullName evidence="6">DUF1772-domain-containing protein</fullName>
    </submittedName>
</protein>
<comment type="subcellular location">
    <subcellularLocation>
        <location evidence="1">Membrane</location>
        <topology evidence="1">Multi-pass membrane protein</topology>
    </subcellularLocation>
</comment>
<evidence type="ECO:0000313" key="7">
    <source>
        <dbReference type="Proteomes" id="UP001217417"/>
    </source>
</evidence>
<evidence type="ECO:0000256" key="1">
    <source>
        <dbReference type="ARBA" id="ARBA00004141"/>
    </source>
</evidence>
<keyword evidence="3 5" id="KW-1133">Transmembrane helix</keyword>
<gene>
    <name evidence="6" type="ORF">POJ06DRAFT_262940</name>
</gene>
<keyword evidence="7" id="KW-1185">Reference proteome</keyword>
<dbReference type="AlphaFoldDB" id="A0AAD7VPD8"/>
<comment type="caution">
    <text evidence="6">The sequence shown here is derived from an EMBL/GenBank/DDBJ whole genome shotgun (WGS) entry which is preliminary data.</text>
</comment>
<accession>A0AAD7VPD8</accession>
<name>A0AAD7VPD8_9ASCO</name>
<dbReference type="Proteomes" id="UP001217417">
    <property type="component" value="Unassembled WGS sequence"/>
</dbReference>
<keyword evidence="2 5" id="KW-0812">Transmembrane</keyword>
<dbReference type="RefSeq" id="XP_056040061.1">
    <property type="nucleotide sequence ID" value="XM_056188814.1"/>
</dbReference>
<dbReference type="Pfam" id="PF08592">
    <property type="entry name" value="Anthrone_oxy"/>
    <property type="match status" value="1"/>
</dbReference>
<dbReference type="PANTHER" id="PTHR35042">
    <property type="entry name" value="ANTHRONE OXYGENASE ENCC"/>
    <property type="match status" value="1"/>
</dbReference>
<proteinExistence type="predicted"/>
<dbReference type="InterPro" id="IPR013901">
    <property type="entry name" value="Anthrone_oxy"/>
</dbReference>
<evidence type="ECO:0000256" key="3">
    <source>
        <dbReference type="ARBA" id="ARBA00022989"/>
    </source>
</evidence>
<evidence type="ECO:0000256" key="5">
    <source>
        <dbReference type="SAM" id="Phobius"/>
    </source>
</evidence>
<dbReference type="GeneID" id="80883980"/>
<dbReference type="GO" id="GO:0016020">
    <property type="term" value="C:membrane"/>
    <property type="evidence" value="ECO:0007669"/>
    <property type="project" value="UniProtKB-SubCell"/>
</dbReference>
<dbReference type="PANTHER" id="PTHR35042:SF1">
    <property type="entry name" value="DUF1772-DOMAIN-CONTAINING PROTEIN"/>
    <property type="match status" value="1"/>
</dbReference>
<evidence type="ECO:0000256" key="2">
    <source>
        <dbReference type="ARBA" id="ARBA00022692"/>
    </source>
</evidence>
<evidence type="ECO:0000313" key="6">
    <source>
        <dbReference type="EMBL" id="KAJ8096611.1"/>
    </source>
</evidence>
<feature type="transmembrane region" description="Helical" evidence="5">
    <location>
        <begin position="155"/>
        <end position="178"/>
    </location>
</feature>
<evidence type="ECO:0000256" key="4">
    <source>
        <dbReference type="ARBA" id="ARBA00023136"/>
    </source>
</evidence>